<dbReference type="InterPro" id="IPR013563">
    <property type="entry name" value="Oligopep_ABC_C"/>
</dbReference>
<dbReference type="Proteomes" id="UP000824070">
    <property type="component" value="Unassembled WGS sequence"/>
</dbReference>
<comment type="similarity">
    <text evidence="1">Belongs to the ABC transporter superfamily.</text>
</comment>
<dbReference type="Gene3D" id="3.40.50.300">
    <property type="entry name" value="P-loop containing nucleotide triphosphate hydrolases"/>
    <property type="match status" value="1"/>
</dbReference>
<dbReference type="Pfam" id="PF08352">
    <property type="entry name" value="oligo_HPY"/>
    <property type="match status" value="1"/>
</dbReference>
<dbReference type="InterPro" id="IPR003439">
    <property type="entry name" value="ABC_transporter-like_ATP-bd"/>
</dbReference>
<dbReference type="GO" id="GO:0005524">
    <property type="term" value="F:ATP binding"/>
    <property type="evidence" value="ECO:0007669"/>
    <property type="project" value="UniProtKB-KW"/>
</dbReference>
<dbReference type="PANTHER" id="PTHR43776">
    <property type="entry name" value="TRANSPORT ATP-BINDING PROTEIN"/>
    <property type="match status" value="1"/>
</dbReference>
<keyword evidence="3" id="KW-0547">Nucleotide-binding</keyword>
<dbReference type="GO" id="GO:0016887">
    <property type="term" value="F:ATP hydrolysis activity"/>
    <property type="evidence" value="ECO:0007669"/>
    <property type="project" value="InterPro"/>
</dbReference>
<reference evidence="6" key="2">
    <citation type="journal article" date="2021" name="PeerJ">
        <title>Extensive microbial diversity within the chicken gut microbiome revealed by metagenomics and culture.</title>
        <authorList>
            <person name="Gilroy R."/>
            <person name="Ravi A."/>
            <person name="Getino M."/>
            <person name="Pursley I."/>
            <person name="Horton D.L."/>
            <person name="Alikhan N.F."/>
            <person name="Baker D."/>
            <person name="Gharbi K."/>
            <person name="Hall N."/>
            <person name="Watson M."/>
            <person name="Adriaenssens E.M."/>
            <person name="Foster-Nyarko E."/>
            <person name="Jarju S."/>
            <person name="Secka A."/>
            <person name="Antonio M."/>
            <person name="Oren A."/>
            <person name="Chaudhuri R.R."/>
            <person name="La Ragione R."/>
            <person name="Hildebrand F."/>
            <person name="Pallen M.J."/>
        </authorList>
    </citation>
    <scope>NUCLEOTIDE SEQUENCE</scope>
    <source>
        <strain evidence="6">ChiGjej1B1-22543</strain>
    </source>
</reference>
<gene>
    <name evidence="6" type="ORF">IAC52_01290</name>
</gene>
<keyword evidence="2" id="KW-0813">Transport</keyword>
<dbReference type="PROSITE" id="PS50893">
    <property type="entry name" value="ABC_TRANSPORTER_2"/>
    <property type="match status" value="1"/>
</dbReference>
<dbReference type="InterPro" id="IPR027417">
    <property type="entry name" value="P-loop_NTPase"/>
</dbReference>
<dbReference type="PANTHER" id="PTHR43776:SF7">
    <property type="entry name" value="D,D-DIPEPTIDE TRANSPORT ATP-BINDING PROTEIN DDPF-RELATED"/>
    <property type="match status" value="1"/>
</dbReference>
<reference evidence="6" key="1">
    <citation type="submission" date="2020-10" db="EMBL/GenBank/DDBJ databases">
        <authorList>
            <person name="Gilroy R."/>
        </authorList>
    </citation>
    <scope>NUCLEOTIDE SEQUENCE</scope>
    <source>
        <strain evidence="6">ChiGjej1B1-22543</strain>
    </source>
</reference>
<protein>
    <submittedName>
        <fullName evidence="6">ATP-binding cassette domain-containing protein</fullName>
    </submittedName>
</protein>
<evidence type="ECO:0000256" key="2">
    <source>
        <dbReference type="ARBA" id="ARBA00022448"/>
    </source>
</evidence>
<evidence type="ECO:0000313" key="6">
    <source>
        <dbReference type="EMBL" id="HIU44914.1"/>
    </source>
</evidence>
<dbReference type="Pfam" id="PF00005">
    <property type="entry name" value="ABC_tran"/>
    <property type="match status" value="1"/>
</dbReference>
<proteinExistence type="inferred from homology"/>
<evidence type="ECO:0000313" key="7">
    <source>
        <dbReference type="Proteomes" id="UP000824070"/>
    </source>
</evidence>
<dbReference type="AlphaFoldDB" id="A0A9D1S1U1"/>
<dbReference type="CDD" id="cd03257">
    <property type="entry name" value="ABC_NikE_OppD_transporters"/>
    <property type="match status" value="1"/>
</dbReference>
<dbReference type="InterPro" id="IPR050319">
    <property type="entry name" value="ABC_transp_ATP-bind"/>
</dbReference>
<evidence type="ECO:0000256" key="4">
    <source>
        <dbReference type="ARBA" id="ARBA00022840"/>
    </source>
</evidence>
<organism evidence="6 7">
    <name type="scientific">Candidatus Alloenteromonas pullicola</name>
    <dbReference type="NCBI Taxonomy" id="2840784"/>
    <lineage>
        <taxon>Bacteria</taxon>
        <taxon>Bacillati</taxon>
        <taxon>Bacillota</taxon>
        <taxon>Bacillota incertae sedis</taxon>
        <taxon>Candidatus Alloenteromonas</taxon>
    </lineage>
</organism>
<keyword evidence="4 6" id="KW-0067">ATP-binding</keyword>
<name>A0A9D1S1U1_9FIRM</name>
<sequence>MKEIKAIAAERGEAVRGIVDTQKVAELKDRYEAAVKAEKDRVHEIVSTQREKIRQIRYDNKHSSRRLRNEIQMIFQDPIDSLDPRMTVEDIITEGLHIQGQYNKEENRHAVEEALKKVGLIPEYASRYPHEFSGGQRQRIGIARALIMNPKLLICDEPISALDVSIRAQVLNLLNQIKDEMGLTMLFIAHDLSVVKYFCDRIGVMYFGDMVELASSDELFRHPLHPYTKALLSAIPKPDPISEKNRVRKVYNPAEAHDYSQQKPSWREILPGHFVLCNDAEEAAYREEIAALDEKAKED</sequence>
<evidence type="ECO:0000259" key="5">
    <source>
        <dbReference type="PROSITE" id="PS50893"/>
    </source>
</evidence>
<comment type="caution">
    <text evidence="6">The sequence shown here is derived from an EMBL/GenBank/DDBJ whole genome shotgun (WGS) entry which is preliminary data.</text>
</comment>
<dbReference type="GO" id="GO:0015833">
    <property type="term" value="P:peptide transport"/>
    <property type="evidence" value="ECO:0007669"/>
    <property type="project" value="InterPro"/>
</dbReference>
<accession>A0A9D1S1U1</accession>
<feature type="domain" description="ABC transporter" evidence="5">
    <location>
        <begin position="1"/>
        <end position="232"/>
    </location>
</feature>
<evidence type="ECO:0000256" key="1">
    <source>
        <dbReference type="ARBA" id="ARBA00005417"/>
    </source>
</evidence>
<dbReference type="PROSITE" id="PS00211">
    <property type="entry name" value="ABC_TRANSPORTER_1"/>
    <property type="match status" value="1"/>
</dbReference>
<evidence type="ECO:0000256" key="3">
    <source>
        <dbReference type="ARBA" id="ARBA00022741"/>
    </source>
</evidence>
<dbReference type="SUPFAM" id="SSF52540">
    <property type="entry name" value="P-loop containing nucleoside triphosphate hydrolases"/>
    <property type="match status" value="1"/>
</dbReference>
<dbReference type="InterPro" id="IPR017871">
    <property type="entry name" value="ABC_transporter-like_CS"/>
</dbReference>
<dbReference type="EMBL" id="DVMV01000010">
    <property type="protein sequence ID" value="HIU44914.1"/>
    <property type="molecule type" value="Genomic_DNA"/>
</dbReference>